<dbReference type="EMBL" id="JAGFNK010001261">
    <property type="protein sequence ID" value="KAI9433234.1"/>
    <property type="molecule type" value="Genomic_DNA"/>
</dbReference>
<name>A0ACC0TRM3_9AGAM</name>
<accession>A0ACC0TRM3</accession>
<evidence type="ECO:0000313" key="1">
    <source>
        <dbReference type="EMBL" id="KAI9433234.1"/>
    </source>
</evidence>
<proteinExistence type="predicted"/>
<protein>
    <submittedName>
        <fullName evidence="1">Uncharacterized protein</fullName>
    </submittedName>
</protein>
<keyword evidence="2" id="KW-1185">Reference proteome</keyword>
<gene>
    <name evidence="1" type="ORF">F5148DRAFT_118524</name>
</gene>
<sequence>MRDDNRRVRQRPRNRKGKDQSVSTSSQRPSTMPLKKTFRAGVRPSSLSLSHTHQTSYHCAHSVPHPVPRRPRDPDESPNFYVTHPTTIAISSHTPFLPLHSPTCTPSPPPRVPPRPSFPQRPTSKPYPLALTPAFLSSLARTLWHFPFSRPHGFRRRTGPQAPSVPQVQRPPSPRVQRWREWRFASYRRSRRWEQAASRTCTERLLLPSGTITWVKLDGDATAKWKRPCGARPASRGDCSA</sequence>
<organism evidence="1 2">
    <name type="scientific">Russula earlei</name>
    <dbReference type="NCBI Taxonomy" id="71964"/>
    <lineage>
        <taxon>Eukaryota</taxon>
        <taxon>Fungi</taxon>
        <taxon>Dikarya</taxon>
        <taxon>Basidiomycota</taxon>
        <taxon>Agaricomycotina</taxon>
        <taxon>Agaricomycetes</taxon>
        <taxon>Russulales</taxon>
        <taxon>Russulaceae</taxon>
        <taxon>Russula</taxon>
    </lineage>
</organism>
<evidence type="ECO:0000313" key="2">
    <source>
        <dbReference type="Proteomes" id="UP001207468"/>
    </source>
</evidence>
<reference evidence="1" key="1">
    <citation type="submission" date="2021-03" db="EMBL/GenBank/DDBJ databases">
        <title>Evolutionary priming and transition to the ectomycorrhizal habit in an iconic lineage of mushroom-forming fungi: is preadaptation a requirement?</title>
        <authorList>
            <consortium name="DOE Joint Genome Institute"/>
            <person name="Looney B.P."/>
            <person name="Miyauchi S."/>
            <person name="Morin E."/>
            <person name="Drula E."/>
            <person name="Courty P.E."/>
            <person name="Chicoki N."/>
            <person name="Fauchery L."/>
            <person name="Kohler A."/>
            <person name="Kuo A."/>
            <person name="LaButti K."/>
            <person name="Pangilinan J."/>
            <person name="Lipzen A."/>
            <person name="Riley R."/>
            <person name="Andreopoulos W."/>
            <person name="He G."/>
            <person name="Johnson J."/>
            <person name="Barry K.W."/>
            <person name="Grigoriev I.V."/>
            <person name="Nagy L."/>
            <person name="Hibbett D."/>
            <person name="Henrissat B."/>
            <person name="Matheny P.B."/>
            <person name="Labbe J."/>
            <person name="Martin A.F."/>
        </authorList>
    </citation>
    <scope>NUCLEOTIDE SEQUENCE</scope>
    <source>
        <strain evidence="1">BPL698</strain>
    </source>
</reference>
<dbReference type="Proteomes" id="UP001207468">
    <property type="component" value="Unassembled WGS sequence"/>
</dbReference>
<comment type="caution">
    <text evidence="1">The sequence shown here is derived from an EMBL/GenBank/DDBJ whole genome shotgun (WGS) entry which is preliminary data.</text>
</comment>